<evidence type="ECO:0000313" key="15">
    <source>
        <dbReference type="RefSeq" id="XP_048318499.2"/>
    </source>
</evidence>
<name>A0ABM3I163_ZIZJJ</name>
<dbReference type="RefSeq" id="XP_048318499.2">
    <property type="nucleotide sequence ID" value="XM_048462542.2"/>
</dbReference>
<evidence type="ECO:0000313" key="14">
    <source>
        <dbReference type="RefSeq" id="XP_048318498.2"/>
    </source>
</evidence>
<sequence>MDQFDHKMWLKVWGGLDIREPDGFVYGIVRIQDLPVQAWRCNTCGNLGLADGSDGFFYCLQCGSQAEDIVDTGVADEDFVDAGGETGGALYIASHRRQRNPSVIKAEPISQSDFLLSSTVQSQFWASLNLNDETPKSDRVKTVEYDYDVGPFSDGVGPTEPEDFGWVGKSVPSFEDYYNETRIRYVMGLQLMIESQCEALVREFKVTPLICGFAGTIWLRFVAGTRVFDDAWVEETIHESETQAHGESPTDFKPRSKYKAEPQNIYGQRAVMIWFRSLRKRIPLTCSLAVSFLACHLAREAILPTDLVKWSLEGKLPYFAAFVEIENVIGKPSRACPISSSTMFRPRESVSAQKLESLAASVAESICLDLPPVNFYAIASCYLQKLSLPVEKILPHACRIYEWSTPPDLWLSTSELRLPTRVCVMSILIVAIRILYNIHGFGDWERRLSNDGEAPSTSYWTGESDPSCNPKMRDDFTNGSGSSPDIVDDSGTNPVENTSRAQKSELDAAELLYNLEARYNEIVETYEYSKDLPTYLQFCKDVVFSGLEPSFEDREEEKMIEQLWNYYQNNKDSETASEKEMLCGSGAVSQKRPRTDEGCTSRLPKEKKKIRDRDVSYSSSNDDDSYHTGNQQWSQNGDHSFDSLQGGRNSDSNDQISAETVVDETTETTKNEAVRRIKLDMEENNFCYIPPRANIKRFGYLFYVRKKDEGAFTYAAHADYYILLRACAKTAQVEIRCMHIGVLNLERRLAWLEHRINHCLHLTPPIVSCEFCSGMGQGNATDEDGLHGFSNLNI</sequence>
<feature type="compositionally biased region" description="Polar residues" evidence="10">
    <location>
        <begin position="490"/>
        <end position="501"/>
    </location>
</feature>
<dbReference type="PANTHER" id="PTHR31576">
    <property type="entry name" value="TATA BOX-BINDING PROTEIN-ASSOCIATED FACTOR RNA POLYMERASE I SUBUNIT B"/>
    <property type="match status" value="1"/>
</dbReference>
<reference evidence="13 14" key="1">
    <citation type="submission" date="2025-05" db="UniProtKB">
        <authorList>
            <consortium name="RefSeq"/>
        </authorList>
    </citation>
    <scope>IDENTIFICATION</scope>
    <source>
        <tissue evidence="13 14">Seedling</tissue>
    </source>
</reference>
<evidence type="ECO:0000256" key="4">
    <source>
        <dbReference type="ARBA" id="ARBA00022771"/>
    </source>
</evidence>
<protein>
    <submittedName>
        <fullName evidence="13 14">TATA box-binding protein-associated factor RNA polymerase I subunit B isoform X1</fullName>
    </submittedName>
</protein>
<feature type="domain" description="Rrn7/TAF1B N-terminal cyclin" evidence="11">
    <location>
        <begin position="189"/>
        <end position="322"/>
    </location>
</feature>
<comment type="subcellular location">
    <subcellularLocation>
        <location evidence="1">Nucleus</location>
        <location evidence="1">Nucleolus</location>
    </subcellularLocation>
</comment>
<evidence type="ECO:0000256" key="9">
    <source>
        <dbReference type="ARBA" id="ARBA00023242"/>
    </source>
</evidence>
<dbReference type="RefSeq" id="XP_048318497.2">
    <property type="nucleotide sequence ID" value="XM_048462540.2"/>
</dbReference>
<evidence type="ECO:0000313" key="13">
    <source>
        <dbReference type="RefSeq" id="XP_048318497.2"/>
    </source>
</evidence>
<evidence type="ECO:0000256" key="1">
    <source>
        <dbReference type="ARBA" id="ARBA00004604"/>
    </source>
</evidence>
<evidence type="ECO:0000256" key="8">
    <source>
        <dbReference type="ARBA" id="ARBA00023163"/>
    </source>
</evidence>
<evidence type="ECO:0000256" key="10">
    <source>
        <dbReference type="SAM" id="MobiDB-lite"/>
    </source>
</evidence>
<feature type="compositionally biased region" description="Polar residues" evidence="10">
    <location>
        <begin position="627"/>
        <end position="658"/>
    </location>
</feature>
<dbReference type="Proteomes" id="UP001652623">
    <property type="component" value="Chromosome 12"/>
</dbReference>
<dbReference type="PANTHER" id="PTHR31576:SF2">
    <property type="entry name" value="TATA BOX-BINDING PROTEIN-ASSOCIATED FACTOR RNA POLYMERASE I SUBUNIT B"/>
    <property type="match status" value="1"/>
</dbReference>
<feature type="region of interest" description="Disordered" evidence="10">
    <location>
        <begin position="577"/>
        <end position="669"/>
    </location>
</feature>
<dbReference type="GeneID" id="107428982"/>
<evidence type="ECO:0000313" key="12">
    <source>
        <dbReference type="Proteomes" id="UP001652623"/>
    </source>
</evidence>
<keyword evidence="12" id="KW-1185">Reference proteome</keyword>
<keyword evidence="7" id="KW-0238">DNA-binding</keyword>
<evidence type="ECO:0000256" key="5">
    <source>
        <dbReference type="ARBA" id="ARBA00022833"/>
    </source>
</evidence>
<keyword evidence="9" id="KW-0539">Nucleus</keyword>
<organism evidence="12 15">
    <name type="scientific">Ziziphus jujuba</name>
    <name type="common">Chinese jujube</name>
    <name type="synonym">Ziziphus sativa</name>
    <dbReference type="NCBI Taxonomy" id="326968"/>
    <lineage>
        <taxon>Eukaryota</taxon>
        <taxon>Viridiplantae</taxon>
        <taxon>Streptophyta</taxon>
        <taxon>Embryophyta</taxon>
        <taxon>Tracheophyta</taxon>
        <taxon>Spermatophyta</taxon>
        <taxon>Magnoliopsida</taxon>
        <taxon>eudicotyledons</taxon>
        <taxon>Gunneridae</taxon>
        <taxon>Pentapetalae</taxon>
        <taxon>rosids</taxon>
        <taxon>fabids</taxon>
        <taxon>Rosales</taxon>
        <taxon>Rhamnaceae</taxon>
        <taxon>Paliureae</taxon>
        <taxon>Ziziphus</taxon>
    </lineage>
</organism>
<evidence type="ECO:0000256" key="6">
    <source>
        <dbReference type="ARBA" id="ARBA00023015"/>
    </source>
</evidence>
<evidence type="ECO:0000256" key="2">
    <source>
        <dbReference type="ARBA" id="ARBA00006899"/>
    </source>
</evidence>
<feature type="compositionally biased region" description="Polar residues" evidence="10">
    <location>
        <begin position="455"/>
        <end position="467"/>
    </location>
</feature>
<dbReference type="Pfam" id="PF20644">
    <property type="entry name" value="Rrn7_cyclin_N"/>
    <property type="match status" value="1"/>
</dbReference>
<keyword evidence="6" id="KW-0805">Transcription regulation</keyword>
<comment type="similarity">
    <text evidence="2">Belongs to the RRN7/TAF1B family.</text>
</comment>
<proteinExistence type="inferred from homology"/>
<dbReference type="RefSeq" id="XP_048318498.2">
    <property type="nucleotide sequence ID" value="XM_048462541.2"/>
</dbReference>
<dbReference type="InterPro" id="IPR033599">
    <property type="entry name" value="TAF1B/Rrn7"/>
</dbReference>
<dbReference type="InterPro" id="IPR048540">
    <property type="entry name" value="Rrn7_cyclin_N"/>
</dbReference>
<keyword evidence="4" id="KW-0863">Zinc-finger</keyword>
<keyword evidence="3" id="KW-0479">Metal-binding</keyword>
<accession>A0ABM3I163</accession>
<evidence type="ECO:0000256" key="7">
    <source>
        <dbReference type="ARBA" id="ARBA00023125"/>
    </source>
</evidence>
<keyword evidence="8" id="KW-0804">Transcription</keyword>
<evidence type="ECO:0000256" key="3">
    <source>
        <dbReference type="ARBA" id="ARBA00022723"/>
    </source>
</evidence>
<gene>
    <name evidence="13 14 15" type="primary">LOC107428982</name>
</gene>
<evidence type="ECO:0000259" key="11">
    <source>
        <dbReference type="Pfam" id="PF20644"/>
    </source>
</evidence>
<keyword evidence="5" id="KW-0862">Zinc</keyword>
<feature type="region of interest" description="Disordered" evidence="10">
    <location>
        <begin position="455"/>
        <end position="503"/>
    </location>
</feature>